<accession>A0A1X7SWX4</accession>
<dbReference type="Gene3D" id="1.10.533.10">
    <property type="entry name" value="Death Domain, Fas"/>
    <property type="match status" value="1"/>
</dbReference>
<name>A0A1X7SWX4_AMPQE</name>
<feature type="domain" description="Death" evidence="1">
    <location>
        <begin position="50"/>
        <end position="116"/>
    </location>
</feature>
<dbReference type="InParanoid" id="A0A1X7SWX4"/>
<organism evidence="2">
    <name type="scientific">Amphimedon queenslandica</name>
    <name type="common">Sponge</name>
    <dbReference type="NCBI Taxonomy" id="400682"/>
    <lineage>
        <taxon>Eukaryota</taxon>
        <taxon>Metazoa</taxon>
        <taxon>Porifera</taxon>
        <taxon>Demospongiae</taxon>
        <taxon>Heteroscleromorpha</taxon>
        <taxon>Haplosclerida</taxon>
        <taxon>Niphatidae</taxon>
        <taxon>Amphimedon</taxon>
    </lineage>
</organism>
<proteinExistence type="predicted"/>
<dbReference type="OrthoDB" id="6593154at2759"/>
<dbReference type="Pfam" id="PF00531">
    <property type="entry name" value="Death"/>
    <property type="match status" value="1"/>
</dbReference>
<dbReference type="PROSITE" id="PS50017">
    <property type="entry name" value="DEATH_DOMAIN"/>
    <property type="match status" value="1"/>
</dbReference>
<protein>
    <recommendedName>
        <fullName evidence="1">Death domain-containing protein</fullName>
    </recommendedName>
</protein>
<evidence type="ECO:0000259" key="1">
    <source>
        <dbReference type="PROSITE" id="PS50017"/>
    </source>
</evidence>
<reference evidence="2" key="1">
    <citation type="submission" date="2017-05" db="UniProtKB">
        <authorList>
            <consortium name="EnsemblMetazoa"/>
        </authorList>
    </citation>
    <scope>IDENTIFICATION</scope>
</reference>
<dbReference type="InterPro" id="IPR000488">
    <property type="entry name" value="Death_dom"/>
</dbReference>
<dbReference type="CDD" id="cd01670">
    <property type="entry name" value="Death"/>
    <property type="match status" value="1"/>
</dbReference>
<dbReference type="GO" id="GO:0007165">
    <property type="term" value="P:signal transduction"/>
    <property type="evidence" value="ECO:0007669"/>
    <property type="project" value="InterPro"/>
</dbReference>
<dbReference type="EnsemblMetazoa" id="Aqu2.1.06629_001">
    <property type="protein sequence ID" value="Aqu2.1.06629_001"/>
    <property type="gene ID" value="Aqu2.1.06629"/>
</dbReference>
<dbReference type="SUPFAM" id="SSF47986">
    <property type="entry name" value="DEATH domain"/>
    <property type="match status" value="1"/>
</dbReference>
<dbReference type="InterPro" id="IPR011029">
    <property type="entry name" value="DEATH-like_dom_sf"/>
</dbReference>
<dbReference type="AlphaFoldDB" id="A0A1X7SWX4"/>
<sequence length="118" mass="13093">DISEKKSCWLKDFCCCNLSAPTSNLLPDVLDERHASVILKAIKDLVVELEEFGIHLGLSNAIIQEIKVNAPHEIRTRRKDIIIAWLETGTATRSALISALEDVERFDIATKVKGLPAV</sequence>
<evidence type="ECO:0000313" key="2">
    <source>
        <dbReference type="EnsemblMetazoa" id="Aqu2.1.06629_001"/>
    </source>
</evidence>